<proteinExistence type="predicted"/>
<evidence type="ECO:0008006" key="3">
    <source>
        <dbReference type="Google" id="ProtNLM"/>
    </source>
</evidence>
<accession>A0A495E686</accession>
<evidence type="ECO:0000313" key="1">
    <source>
        <dbReference type="EMBL" id="RKR12430.1"/>
    </source>
</evidence>
<comment type="caution">
    <text evidence="1">The sequence shown here is derived from an EMBL/GenBank/DDBJ whole genome shotgun (WGS) entry which is preliminary data.</text>
</comment>
<sequence length="126" mass="14175">MKKVFSFLAIIAIILVSNCSRIEENNDPVIGIWSNANTSSDNETNKQTTSKQEWIFNDAYLGRYHDLQNGSITMKTDFKWTQKNGVYTVSYPGLPDKTNDVFVIVDKSPEGVLLQDQNGGLIALRE</sequence>
<dbReference type="Proteomes" id="UP000269412">
    <property type="component" value="Unassembled WGS sequence"/>
</dbReference>
<reference evidence="1 2" key="1">
    <citation type="submission" date="2018-10" db="EMBL/GenBank/DDBJ databases">
        <title>Genomic Encyclopedia of Archaeal and Bacterial Type Strains, Phase II (KMG-II): from individual species to whole genera.</title>
        <authorList>
            <person name="Goeker M."/>
        </authorList>
    </citation>
    <scope>NUCLEOTIDE SEQUENCE [LARGE SCALE GENOMIC DNA]</scope>
    <source>
        <strain evidence="1 2">DSM 25230</strain>
    </source>
</reference>
<dbReference type="OrthoDB" id="1437851at2"/>
<gene>
    <name evidence="1" type="ORF">CLV91_2560</name>
</gene>
<dbReference type="EMBL" id="RBIQ01000009">
    <property type="protein sequence ID" value="RKR12430.1"/>
    <property type="molecule type" value="Genomic_DNA"/>
</dbReference>
<keyword evidence="2" id="KW-1185">Reference proteome</keyword>
<name>A0A495E686_9FLAO</name>
<evidence type="ECO:0000313" key="2">
    <source>
        <dbReference type="Proteomes" id="UP000269412"/>
    </source>
</evidence>
<organism evidence="1 2">
    <name type="scientific">Maribacter vaceletii</name>
    <dbReference type="NCBI Taxonomy" id="1206816"/>
    <lineage>
        <taxon>Bacteria</taxon>
        <taxon>Pseudomonadati</taxon>
        <taxon>Bacteroidota</taxon>
        <taxon>Flavobacteriia</taxon>
        <taxon>Flavobacteriales</taxon>
        <taxon>Flavobacteriaceae</taxon>
        <taxon>Maribacter</taxon>
    </lineage>
</organism>
<protein>
    <recommendedName>
        <fullName evidence="3">Lipocalin-like protein</fullName>
    </recommendedName>
</protein>
<dbReference type="AlphaFoldDB" id="A0A495E686"/>
<dbReference type="RefSeq" id="WP_121068625.1">
    <property type="nucleotide sequence ID" value="NZ_RBIQ01000009.1"/>
</dbReference>